<dbReference type="PROSITE" id="PS50255">
    <property type="entry name" value="CYTOCHROME_B5_2"/>
    <property type="match status" value="1"/>
</dbReference>
<dbReference type="PANTHER" id="PTHR19359">
    <property type="entry name" value="CYTOCHROME B5"/>
    <property type="match status" value="1"/>
</dbReference>
<dbReference type="Pfam" id="PF00173">
    <property type="entry name" value="Cyt-b5"/>
    <property type="match status" value="1"/>
</dbReference>
<dbReference type="InterPro" id="IPR050668">
    <property type="entry name" value="Cytochrome_b5"/>
</dbReference>
<dbReference type="PRINTS" id="PR00363">
    <property type="entry name" value="CYTOCHROMEB5"/>
</dbReference>
<dbReference type="AlphaFoldDB" id="A0A8H8A0S8"/>
<dbReference type="SUPFAM" id="SSF55856">
    <property type="entry name" value="Cytochrome b5-like heme/steroid binding domain"/>
    <property type="match status" value="1"/>
</dbReference>
<reference evidence="7 8" key="1">
    <citation type="journal article" name="Sci. Rep.">
        <title>Genome-scale phylogenetic analyses confirm Olpidium as the closest living zoosporic fungus to the non-flagellated, terrestrial fungi.</title>
        <authorList>
            <person name="Chang Y."/>
            <person name="Rochon D."/>
            <person name="Sekimoto S."/>
            <person name="Wang Y."/>
            <person name="Chovatia M."/>
            <person name="Sandor L."/>
            <person name="Salamov A."/>
            <person name="Grigoriev I.V."/>
            <person name="Stajich J.E."/>
            <person name="Spatafora J.W."/>
        </authorList>
    </citation>
    <scope>NUCLEOTIDE SEQUENCE [LARGE SCALE GENOMIC DNA]</scope>
    <source>
        <strain evidence="7">S191</strain>
    </source>
</reference>
<evidence type="ECO:0000256" key="1">
    <source>
        <dbReference type="ARBA" id="ARBA00022617"/>
    </source>
</evidence>
<dbReference type="GO" id="GO:0016020">
    <property type="term" value="C:membrane"/>
    <property type="evidence" value="ECO:0007669"/>
    <property type="project" value="TreeGrafter"/>
</dbReference>
<keyword evidence="8" id="KW-1185">Reference proteome</keyword>
<keyword evidence="1 5" id="KW-0349">Heme</keyword>
<dbReference type="InterPro" id="IPR001199">
    <property type="entry name" value="Cyt_B5-like_heme/steroid-bd"/>
</dbReference>
<comment type="similarity">
    <text evidence="4 5">Belongs to the cytochrome b5 family.</text>
</comment>
<sequence>MTTGDAQARDPARPFTWQELATHNTRQDAYVAVRGKVYDVTEFISRHPGGEDTLLLAAGRDATLVSAYCDQHNLPAVWMRYAFIYETLFASYYVQFFVPFVAERLLLQAVFAVVLGLACAQHERGNGGAIYNGVVGWFERNCRSDSTPYTTHRISR</sequence>
<organism evidence="7 8">
    <name type="scientific">Olpidium bornovanus</name>
    <dbReference type="NCBI Taxonomy" id="278681"/>
    <lineage>
        <taxon>Eukaryota</taxon>
        <taxon>Fungi</taxon>
        <taxon>Fungi incertae sedis</taxon>
        <taxon>Olpidiomycota</taxon>
        <taxon>Olpidiomycotina</taxon>
        <taxon>Olpidiomycetes</taxon>
        <taxon>Olpidiales</taxon>
        <taxon>Olpidiaceae</taxon>
        <taxon>Olpidium</taxon>
    </lineage>
</organism>
<evidence type="ECO:0000259" key="6">
    <source>
        <dbReference type="PROSITE" id="PS50255"/>
    </source>
</evidence>
<evidence type="ECO:0000256" key="3">
    <source>
        <dbReference type="ARBA" id="ARBA00023004"/>
    </source>
</evidence>
<dbReference type="GO" id="GO:0020037">
    <property type="term" value="F:heme binding"/>
    <property type="evidence" value="ECO:0007669"/>
    <property type="project" value="UniProtKB-UniRule"/>
</dbReference>
<accession>A0A8H8A0S8</accession>
<dbReference type="InterPro" id="IPR036400">
    <property type="entry name" value="Cyt_B5-like_heme/steroid_sf"/>
</dbReference>
<feature type="non-terminal residue" evidence="7">
    <location>
        <position position="156"/>
    </location>
</feature>
<keyword evidence="3 5" id="KW-0408">Iron</keyword>
<dbReference type="OrthoDB" id="260519at2759"/>
<dbReference type="InterPro" id="IPR018506">
    <property type="entry name" value="Cyt_B5_heme-BS"/>
</dbReference>
<evidence type="ECO:0000256" key="2">
    <source>
        <dbReference type="ARBA" id="ARBA00022723"/>
    </source>
</evidence>
<dbReference type="PANTHER" id="PTHR19359:SF14">
    <property type="entry name" value="CYTOCHROME B5 A"/>
    <property type="match status" value="1"/>
</dbReference>
<proteinExistence type="inferred from homology"/>
<keyword evidence="2 5" id="KW-0479">Metal-binding</keyword>
<dbReference type="SMART" id="SM01117">
    <property type="entry name" value="Cyt-b5"/>
    <property type="match status" value="1"/>
</dbReference>
<evidence type="ECO:0000256" key="5">
    <source>
        <dbReference type="RuleBase" id="RU362121"/>
    </source>
</evidence>
<dbReference type="PROSITE" id="PS00191">
    <property type="entry name" value="CYTOCHROME_B5_1"/>
    <property type="match status" value="1"/>
</dbReference>
<feature type="domain" description="Cytochrome b5 heme-binding" evidence="6">
    <location>
        <begin position="12"/>
        <end position="63"/>
    </location>
</feature>
<gene>
    <name evidence="7" type="ORF">BJ554DRAFT_2863</name>
</gene>
<dbReference type="Proteomes" id="UP000673691">
    <property type="component" value="Unassembled WGS sequence"/>
</dbReference>
<name>A0A8H8A0S8_9FUNG</name>
<evidence type="ECO:0000313" key="7">
    <source>
        <dbReference type="EMBL" id="KAG5462919.1"/>
    </source>
</evidence>
<dbReference type="Gene3D" id="3.10.120.10">
    <property type="entry name" value="Cytochrome b5-like heme/steroid binding domain"/>
    <property type="match status" value="1"/>
</dbReference>
<comment type="caution">
    <text evidence="7">The sequence shown here is derived from an EMBL/GenBank/DDBJ whole genome shotgun (WGS) entry which is preliminary data.</text>
</comment>
<evidence type="ECO:0000256" key="4">
    <source>
        <dbReference type="ARBA" id="ARBA00038168"/>
    </source>
</evidence>
<evidence type="ECO:0000313" key="8">
    <source>
        <dbReference type="Proteomes" id="UP000673691"/>
    </source>
</evidence>
<protein>
    <submittedName>
        <fullName evidence="7">Cytochrome b5-like heme/steroid binding domain-containing protein</fullName>
    </submittedName>
</protein>
<dbReference type="GO" id="GO:0046872">
    <property type="term" value="F:metal ion binding"/>
    <property type="evidence" value="ECO:0007669"/>
    <property type="project" value="UniProtKB-UniRule"/>
</dbReference>
<dbReference type="EMBL" id="JAEFCI010001421">
    <property type="protein sequence ID" value="KAG5462919.1"/>
    <property type="molecule type" value="Genomic_DNA"/>
</dbReference>